<gene>
    <name evidence="1" type="ORF">TSUD_319680</name>
</gene>
<keyword evidence="2" id="KW-1185">Reference proteome</keyword>
<dbReference type="Proteomes" id="UP000242715">
    <property type="component" value="Unassembled WGS sequence"/>
</dbReference>
<evidence type="ECO:0000313" key="2">
    <source>
        <dbReference type="Proteomes" id="UP000242715"/>
    </source>
</evidence>
<name>A0A2Z6N9D1_TRISU</name>
<protein>
    <submittedName>
        <fullName evidence="1">Uncharacterized protein</fullName>
    </submittedName>
</protein>
<dbReference type="EMBL" id="DF973802">
    <property type="protein sequence ID" value="GAU40356.1"/>
    <property type="molecule type" value="Genomic_DNA"/>
</dbReference>
<sequence length="57" mass="5754">MNNKDLIDLGLGFLLEGFIDGGNLLFKFGFGGSGGGVNNGTWSHGLEGLGISLGGRG</sequence>
<evidence type="ECO:0000313" key="1">
    <source>
        <dbReference type="EMBL" id="GAU40356.1"/>
    </source>
</evidence>
<proteinExistence type="predicted"/>
<accession>A0A2Z6N9D1</accession>
<organism evidence="1 2">
    <name type="scientific">Trifolium subterraneum</name>
    <name type="common">Subterranean clover</name>
    <dbReference type="NCBI Taxonomy" id="3900"/>
    <lineage>
        <taxon>Eukaryota</taxon>
        <taxon>Viridiplantae</taxon>
        <taxon>Streptophyta</taxon>
        <taxon>Embryophyta</taxon>
        <taxon>Tracheophyta</taxon>
        <taxon>Spermatophyta</taxon>
        <taxon>Magnoliopsida</taxon>
        <taxon>eudicotyledons</taxon>
        <taxon>Gunneridae</taxon>
        <taxon>Pentapetalae</taxon>
        <taxon>rosids</taxon>
        <taxon>fabids</taxon>
        <taxon>Fabales</taxon>
        <taxon>Fabaceae</taxon>
        <taxon>Papilionoideae</taxon>
        <taxon>50 kb inversion clade</taxon>
        <taxon>NPAAA clade</taxon>
        <taxon>Hologalegina</taxon>
        <taxon>IRL clade</taxon>
        <taxon>Trifolieae</taxon>
        <taxon>Trifolium</taxon>
    </lineage>
</organism>
<dbReference type="AlphaFoldDB" id="A0A2Z6N9D1"/>
<reference evidence="2" key="1">
    <citation type="journal article" date="2017" name="Front. Plant Sci.">
        <title>Climate Clever Clovers: New Paradigm to Reduce the Environmental Footprint of Ruminants by Breeding Low Methanogenic Forages Utilizing Haplotype Variation.</title>
        <authorList>
            <person name="Kaur P."/>
            <person name="Appels R."/>
            <person name="Bayer P.E."/>
            <person name="Keeble-Gagnere G."/>
            <person name="Wang J."/>
            <person name="Hirakawa H."/>
            <person name="Shirasawa K."/>
            <person name="Vercoe P."/>
            <person name="Stefanova K."/>
            <person name="Durmic Z."/>
            <person name="Nichols P."/>
            <person name="Revell C."/>
            <person name="Isobe S.N."/>
            <person name="Edwards D."/>
            <person name="Erskine W."/>
        </authorList>
    </citation>
    <scope>NUCLEOTIDE SEQUENCE [LARGE SCALE GENOMIC DNA]</scope>
    <source>
        <strain evidence="2">cv. Daliak</strain>
    </source>
</reference>